<name>A0A8K0JJP4_9TREE</name>
<dbReference type="PANTHER" id="PTHR15415:SF7">
    <property type="entry name" value="MICOS COMPLEX SUBUNIT MIC60"/>
    <property type="match status" value="1"/>
</dbReference>
<feature type="compositionally biased region" description="Polar residues" evidence="13">
    <location>
        <begin position="184"/>
        <end position="199"/>
    </location>
</feature>
<dbReference type="Gene3D" id="1.20.120.20">
    <property type="entry name" value="Apolipoprotein"/>
    <property type="match status" value="1"/>
</dbReference>
<keyword evidence="5 11" id="KW-0999">Mitochondrion inner membrane</keyword>
<gene>
    <name evidence="14" type="ORF">FFLO_04675</name>
</gene>
<comment type="caution">
    <text evidence="14">The sequence shown here is derived from an EMBL/GenBank/DDBJ whole genome shotgun (WGS) entry which is preliminary data.</text>
</comment>
<keyword evidence="8 11" id="KW-0496">Mitochondrion</keyword>
<feature type="compositionally biased region" description="Low complexity" evidence="13">
    <location>
        <begin position="27"/>
        <end position="36"/>
    </location>
</feature>
<evidence type="ECO:0000256" key="1">
    <source>
        <dbReference type="ARBA" id="ARBA00004434"/>
    </source>
</evidence>
<comment type="subcellular location">
    <subcellularLocation>
        <location evidence="1 11">Mitochondrion inner membrane</location>
        <topology evidence="1 11">Single-pass membrane protein</topology>
    </subcellularLocation>
</comment>
<evidence type="ECO:0000256" key="12">
    <source>
        <dbReference type="SAM" id="Coils"/>
    </source>
</evidence>
<feature type="region of interest" description="Disordered" evidence="13">
    <location>
        <begin position="176"/>
        <end position="226"/>
    </location>
</feature>
<evidence type="ECO:0000256" key="10">
    <source>
        <dbReference type="ARBA" id="ARBA00025571"/>
    </source>
</evidence>
<keyword evidence="6 11" id="KW-1133">Transmembrane helix</keyword>
<dbReference type="Proteomes" id="UP000812966">
    <property type="component" value="Unassembled WGS sequence"/>
</dbReference>
<comment type="similarity">
    <text evidence="2 11">Belongs to the MICOS complex subunit Mic60 family.</text>
</comment>
<proteinExistence type="inferred from homology"/>
<feature type="coiled-coil region" evidence="12">
    <location>
        <begin position="567"/>
        <end position="613"/>
    </location>
</feature>
<organism evidence="14 15">
    <name type="scientific">Filobasidium floriforme</name>
    <dbReference type="NCBI Taxonomy" id="5210"/>
    <lineage>
        <taxon>Eukaryota</taxon>
        <taxon>Fungi</taxon>
        <taxon>Dikarya</taxon>
        <taxon>Basidiomycota</taxon>
        <taxon>Agaricomycotina</taxon>
        <taxon>Tremellomycetes</taxon>
        <taxon>Filobasidiales</taxon>
        <taxon>Filobasidiaceae</taxon>
        <taxon>Filobasidium</taxon>
    </lineage>
</organism>
<dbReference type="Pfam" id="PF09731">
    <property type="entry name" value="Mitofilin"/>
    <property type="match status" value="2"/>
</dbReference>
<feature type="region of interest" description="Disordered" evidence="13">
    <location>
        <begin position="86"/>
        <end position="110"/>
    </location>
</feature>
<feature type="region of interest" description="Disordered" evidence="13">
    <location>
        <begin position="545"/>
        <end position="564"/>
    </location>
</feature>
<keyword evidence="4 11" id="KW-0812">Transmembrane</keyword>
<feature type="compositionally biased region" description="Polar residues" evidence="13">
    <location>
        <begin position="86"/>
        <end position="96"/>
    </location>
</feature>
<feature type="compositionally biased region" description="Basic and acidic residues" evidence="13">
    <location>
        <begin position="492"/>
        <end position="504"/>
    </location>
</feature>
<reference evidence="14" key="1">
    <citation type="submission" date="2020-04" db="EMBL/GenBank/DDBJ databases">
        <title>Analysis of mating type loci in Filobasidium floriforme.</title>
        <authorList>
            <person name="Nowrousian M."/>
        </authorList>
    </citation>
    <scope>NUCLEOTIDE SEQUENCE</scope>
    <source>
        <strain evidence="14">CBS 6242</strain>
    </source>
</reference>
<dbReference type="AlphaFoldDB" id="A0A8K0JJP4"/>
<evidence type="ECO:0000313" key="15">
    <source>
        <dbReference type="Proteomes" id="UP000812966"/>
    </source>
</evidence>
<keyword evidence="7 12" id="KW-0175">Coiled coil</keyword>
<feature type="transmembrane region" description="Helical" evidence="11">
    <location>
        <begin position="117"/>
        <end position="135"/>
    </location>
</feature>
<evidence type="ECO:0000313" key="14">
    <source>
        <dbReference type="EMBL" id="KAG7530947.1"/>
    </source>
</evidence>
<keyword evidence="9 11" id="KW-0472">Membrane</keyword>
<dbReference type="InterPro" id="IPR019133">
    <property type="entry name" value="MIC60"/>
</dbReference>
<evidence type="ECO:0000256" key="8">
    <source>
        <dbReference type="ARBA" id="ARBA00023128"/>
    </source>
</evidence>
<evidence type="ECO:0000256" key="13">
    <source>
        <dbReference type="SAM" id="MobiDB-lite"/>
    </source>
</evidence>
<feature type="compositionally biased region" description="Low complexity" evidence="13">
    <location>
        <begin position="246"/>
        <end position="263"/>
    </location>
</feature>
<sequence>MYRQARLISARPLAIQRQAIRRFAIETPTGPTSTGLPPKPPTPLSAGNARPVVVSTTTTATPNSTTVGSGVAPIPAKPVVVVDTKTNPRLSNSSSEIPPPPPPPPAGKPKSRWARKFLIYLTLGTLVFYPTSALISTHSDRYRDFFTSTFPLAESLVEFADENDWDELSVGSITSGAKGLSDKVTGSGSNAGVSTTSTVDGAGRKVSQRAQEAKEAAADKTKEAGHALSDKIEQVQAKAARQLEQAKAALTPSSSPSASPVSTKVDKVEAEAKSKSAELKRDAKRAAEKTSDSAHRVVENVKAEVGKAAEAVKSKTDELVAKLPTVPAFSEGVTELVSKAEDALSSAEHKAGDALNRAETKTGDAFHRAESKAGEALHKVEDRVESEVDKAERAVKGLARNKGGPVVDPAVQAEMVDTQRPRDVKASTGPKDKVVAAGGKKPWTGAPLPLGFEPPAGYYIPKTGNERKDVSAILPDPVVATPAAPANTAADAAKDPLVRPDPKTEGTPVNKPTLPLLAPRVAEFTSAEQEPIIAQLASTIDSLASSLSPTSSTQASMTNEADPQHVLSQAQTDLSSLSSRMQALKDKEQAALQDLAEKKKNEFEAELKRKESEWTVKEGQMVDGWKEEREKLVEGWRKVLDRELEGQRVGIEQRLREEVIAQGIELQRRWLRSIKAQVEEERGGRLSKLDNLTTSFKQLERITLDNSSQLDANVSLHTLWSALRAVQAKVDKGGVAFDDELRVLKTAATAAASSASDEQSRQLVSAMIESIEQSHAATEGIKSFPALSSWFSTTLAPKIQSVSLVPAEHEAGVLSHLASAGLSKVLFRPRAGWVEGDDVGAVLARAEYLLNEKDLDGAARQVNQLQGWAGKLAGDWLREARKRLEVEQALQVMATEATLASLLLV</sequence>
<feature type="region of interest" description="Disordered" evidence="13">
    <location>
        <begin position="27"/>
        <end position="49"/>
    </location>
</feature>
<dbReference type="EMBL" id="JABELV010000103">
    <property type="protein sequence ID" value="KAG7530947.1"/>
    <property type="molecule type" value="Genomic_DNA"/>
</dbReference>
<evidence type="ECO:0000256" key="9">
    <source>
        <dbReference type="ARBA" id="ARBA00023136"/>
    </source>
</evidence>
<dbReference type="GO" id="GO:0042407">
    <property type="term" value="P:cristae formation"/>
    <property type="evidence" value="ECO:0007669"/>
    <property type="project" value="TreeGrafter"/>
</dbReference>
<feature type="region of interest" description="Disordered" evidence="13">
    <location>
        <begin position="418"/>
        <end position="440"/>
    </location>
</feature>
<evidence type="ECO:0000256" key="11">
    <source>
        <dbReference type="RuleBase" id="RU363000"/>
    </source>
</evidence>
<dbReference type="PANTHER" id="PTHR15415">
    <property type="entry name" value="MITOFILIN"/>
    <property type="match status" value="1"/>
</dbReference>
<evidence type="ECO:0000256" key="6">
    <source>
        <dbReference type="ARBA" id="ARBA00022989"/>
    </source>
</evidence>
<keyword evidence="15" id="KW-1185">Reference proteome</keyword>
<evidence type="ECO:0000256" key="2">
    <source>
        <dbReference type="ARBA" id="ARBA00010877"/>
    </source>
</evidence>
<feature type="region of interest" description="Disordered" evidence="13">
    <location>
        <begin position="485"/>
        <end position="513"/>
    </location>
</feature>
<feature type="compositionally biased region" description="Pro residues" evidence="13">
    <location>
        <begin position="97"/>
        <end position="107"/>
    </location>
</feature>
<accession>A0A8K0JJP4</accession>
<comment type="function">
    <text evidence="10">Component of the MICOS complex, a large protein complex of the mitochondrial inner membrane that plays crucial roles in the maintenance of crista junctions, inner membrane architecture, and formation of contact sites to the outer membrane. Plays a role in keeping cristae membranes connected to the inner boundary membrane. Also promotes protein import via the mitochondrial intermembrane space assembly (MIA) pathway.</text>
</comment>
<feature type="compositionally biased region" description="Basic and acidic residues" evidence="13">
    <location>
        <begin position="264"/>
        <end position="295"/>
    </location>
</feature>
<dbReference type="GO" id="GO:0061617">
    <property type="term" value="C:MICOS complex"/>
    <property type="evidence" value="ECO:0007669"/>
    <property type="project" value="TreeGrafter"/>
</dbReference>
<feature type="compositionally biased region" description="Basic and acidic residues" evidence="13">
    <location>
        <begin position="211"/>
        <end position="226"/>
    </location>
</feature>
<dbReference type="SUPFAM" id="SSF58113">
    <property type="entry name" value="Apolipoprotein A-I"/>
    <property type="match status" value="1"/>
</dbReference>
<feature type="compositionally biased region" description="Low complexity" evidence="13">
    <location>
        <begin position="545"/>
        <end position="556"/>
    </location>
</feature>
<feature type="compositionally biased region" description="Basic and acidic residues" evidence="13">
    <location>
        <begin position="418"/>
        <end position="434"/>
    </location>
</feature>
<feature type="region of interest" description="Disordered" evidence="13">
    <location>
        <begin position="243"/>
        <end position="295"/>
    </location>
</feature>
<evidence type="ECO:0000256" key="4">
    <source>
        <dbReference type="ARBA" id="ARBA00022692"/>
    </source>
</evidence>
<evidence type="ECO:0000256" key="5">
    <source>
        <dbReference type="ARBA" id="ARBA00022792"/>
    </source>
</evidence>
<evidence type="ECO:0000256" key="3">
    <source>
        <dbReference type="ARBA" id="ARBA00018116"/>
    </source>
</evidence>
<evidence type="ECO:0000256" key="7">
    <source>
        <dbReference type="ARBA" id="ARBA00023054"/>
    </source>
</evidence>
<protein>
    <recommendedName>
        <fullName evidence="3 11">MICOS complex subunit MIC60</fullName>
    </recommendedName>
    <alternativeName>
        <fullName evidence="11">Mitofilin</fullName>
    </alternativeName>
</protein>
<comment type="subunit">
    <text evidence="11">Component of the mitochondrial contact site and cristae organizing system (MICOS) complex.</text>
</comment>